<gene>
    <name evidence="1" type="ORF">EJ08DRAFT_693911</name>
</gene>
<proteinExistence type="predicted"/>
<reference evidence="1" key="1">
    <citation type="journal article" date="2020" name="Stud. Mycol.">
        <title>101 Dothideomycetes genomes: a test case for predicting lifestyles and emergence of pathogens.</title>
        <authorList>
            <person name="Haridas S."/>
            <person name="Albert R."/>
            <person name="Binder M."/>
            <person name="Bloem J."/>
            <person name="Labutti K."/>
            <person name="Salamov A."/>
            <person name="Andreopoulos B."/>
            <person name="Baker S."/>
            <person name="Barry K."/>
            <person name="Bills G."/>
            <person name="Bluhm B."/>
            <person name="Cannon C."/>
            <person name="Castanera R."/>
            <person name="Culley D."/>
            <person name="Daum C."/>
            <person name="Ezra D."/>
            <person name="Gonzalez J."/>
            <person name="Henrissat B."/>
            <person name="Kuo A."/>
            <person name="Liang C."/>
            <person name="Lipzen A."/>
            <person name="Lutzoni F."/>
            <person name="Magnuson J."/>
            <person name="Mondo S."/>
            <person name="Nolan M."/>
            <person name="Ohm R."/>
            <person name="Pangilinan J."/>
            <person name="Park H.-J."/>
            <person name="Ramirez L."/>
            <person name="Alfaro M."/>
            <person name="Sun H."/>
            <person name="Tritt A."/>
            <person name="Yoshinaga Y."/>
            <person name="Zwiers L.-H."/>
            <person name="Turgeon B."/>
            <person name="Goodwin S."/>
            <person name="Spatafora J."/>
            <person name="Crous P."/>
            <person name="Grigoriev I."/>
        </authorList>
    </citation>
    <scope>NUCLEOTIDE SEQUENCE</scope>
    <source>
        <strain evidence="1">CBS 130266</strain>
    </source>
</reference>
<sequence>MPAGPIYTLTTLACRRPPPHHAQSLFQAFPQLSLMNDSDKLPERLICMLPPQRGQAWFNLVDFWKVKLWDIFATSQFSAIAQDEEGPKGTQSVPLILDEAHGASIPWPNLPNVAFLKRKTLP</sequence>
<keyword evidence="2" id="KW-1185">Reference proteome</keyword>
<name>A0A9P4U2W9_9PEZI</name>
<protein>
    <submittedName>
        <fullName evidence="1">Uncharacterized protein</fullName>
    </submittedName>
</protein>
<comment type="caution">
    <text evidence="1">The sequence shown here is derived from an EMBL/GenBank/DDBJ whole genome shotgun (WGS) entry which is preliminary data.</text>
</comment>
<evidence type="ECO:0000313" key="1">
    <source>
        <dbReference type="EMBL" id="KAF2434377.1"/>
    </source>
</evidence>
<dbReference type="OrthoDB" id="2624308at2759"/>
<evidence type="ECO:0000313" key="2">
    <source>
        <dbReference type="Proteomes" id="UP000800235"/>
    </source>
</evidence>
<accession>A0A9P4U2W9</accession>
<dbReference type="Proteomes" id="UP000800235">
    <property type="component" value="Unassembled WGS sequence"/>
</dbReference>
<organism evidence="1 2">
    <name type="scientific">Tothia fuscella</name>
    <dbReference type="NCBI Taxonomy" id="1048955"/>
    <lineage>
        <taxon>Eukaryota</taxon>
        <taxon>Fungi</taxon>
        <taxon>Dikarya</taxon>
        <taxon>Ascomycota</taxon>
        <taxon>Pezizomycotina</taxon>
        <taxon>Dothideomycetes</taxon>
        <taxon>Pleosporomycetidae</taxon>
        <taxon>Venturiales</taxon>
        <taxon>Cylindrosympodiaceae</taxon>
        <taxon>Tothia</taxon>
    </lineage>
</organism>
<dbReference type="EMBL" id="MU007017">
    <property type="protein sequence ID" value="KAF2434377.1"/>
    <property type="molecule type" value="Genomic_DNA"/>
</dbReference>
<dbReference type="AlphaFoldDB" id="A0A9P4U2W9"/>